<proteinExistence type="predicted"/>
<keyword evidence="1" id="KW-0732">Signal</keyword>
<feature type="chain" id="PRO_5042292504" evidence="1">
    <location>
        <begin position="28"/>
        <end position="131"/>
    </location>
</feature>
<reference evidence="2" key="1">
    <citation type="submission" date="2023-03" db="EMBL/GenBank/DDBJ databases">
        <title>Massive genome expansion in bonnet fungi (Mycena s.s.) driven by repeated elements and novel gene families across ecological guilds.</title>
        <authorList>
            <consortium name="Lawrence Berkeley National Laboratory"/>
            <person name="Harder C.B."/>
            <person name="Miyauchi S."/>
            <person name="Viragh M."/>
            <person name="Kuo A."/>
            <person name="Thoen E."/>
            <person name="Andreopoulos B."/>
            <person name="Lu D."/>
            <person name="Skrede I."/>
            <person name="Drula E."/>
            <person name="Henrissat B."/>
            <person name="Morin E."/>
            <person name="Kohler A."/>
            <person name="Barry K."/>
            <person name="LaButti K."/>
            <person name="Morin E."/>
            <person name="Salamov A."/>
            <person name="Lipzen A."/>
            <person name="Mereny Z."/>
            <person name="Hegedus B."/>
            <person name="Baldrian P."/>
            <person name="Stursova M."/>
            <person name="Weitz H."/>
            <person name="Taylor A."/>
            <person name="Grigoriev I.V."/>
            <person name="Nagy L.G."/>
            <person name="Martin F."/>
            <person name="Kauserud H."/>
        </authorList>
    </citation>
    <scope>NUCLEOTIDE SEQUENCE</scope>
    <source>
        <strain evidence="2">CBHHK173m</strain>
    </source>
</reference>
<dbReference type="AlphaFoldDB" id="A0AAD6UC12"/>
<name>A0AAD6UC12_9AGAR</name>
<evidence type="ECO:0000256" key="1">
    <source>
        <dbReference type="SAM" id="SignalP"/>
    </source>
</evidence>
<evidence type="ECO:0000313" key="3">
    <source>
        <dbReference type="Proteomes" id="UP001222325"/>
    </source>
</evidence>
<gene>
    <name evidence="2" type="ORF">B0H15DRAFT_832764</name>
</gene>
<sequence length="131" mass="14166">MAGPFLACFSSTMIFLVFAFLTCLSHGLSIPRELRERANTTLPNSPSTVPVIQPVTQRSDGTGNVCNADVKGIPSFDRALNLRLPKRQVCGPNDSPYYQYTEGASDITLGEVNFKLGQKAPFQGPPDTKCG</sequence>
<organism evidence="2 3">
    <name type="scientific">Mycena belliarum</name>
    <dbReference type="NCBI Taxonomy" id="1033014"/>
    <lineage>
        <taxon>Eukaryota</taxon>
        <taxon>Fungi</taxon>
        <taxon>Dikarya</taxon>
        <taxon>Basidiomycota</taxon>
        <taxon>Agaricomycotina</taxon>
        <taxon>Agaricomycetes</taxon>
        <taxon>Agaricomycetidae</taxon>
        <taxon>Agaricales</taxon>
        <taxon>Marasmiineae</taxon>
        <taxon>Mycenaceae</taxon>
        <taxon>Mycena</taxon>
    </lineage>
</organism>
<feature type="signal peptide" evidence="1">
    <location>
        <begin position="1"/>
        <end position="27"/>
    </location>
</feature>
<accession>A0AAD6UC12</accession>
<protein>
    <submittedName>
        <fullName evidence="2">Uncharacterized protein</fullName>
    </submittedName>
</protein>
<dbReference type="Proteomes" id="UP001222325">
    <property type="component" value="Unassembled WGS sequence"/>
</dbReference>
<dbReference type="EMBL" id="JARJCN010000017">
    <property type="protein sequence ID" value="KAJ7092867.1"/>
    <property type="molecule type" value="Genomic_DNA"/>
</dbReference>
<evidence type="ECO:0000313" key="2">
    <source>
        <dbReference type="EMBL" id="KAJ7092867.1"/>
    </source>
</evidence>
<comment type="caution">
    <text evidence="2">The sequence shown here is derived from an EMBL/GenBank/DDBJ whole genome shotgun (WGS) entry which is preliminary data.</text>
</comment>
<keyword evidence="3" id="KW-1185">Reference proteome</keyword>